<comment type="caution">
    <text evidence="4">The sequence shown here is derived from an EMBL/GenBank/DDBJ whole genome shotgun (WGS) entry which is preliminary data.</text>
</comment>
<dbReference type="GO" id="GO:0016787">
    <property type="term" value="F:hydrolase activity"/>
    <property type="evidence" value="ECO:0007669"/>
    <property type="project" value="InterPro"/>
</dbReference>
<dbReference type="RefSeq" id="WP_184112352.1">
    <property type="nucleotide sequence ID" value="NZ_JACHNY010000002.1"/>
</dbReference>
<dbReference type="InterPro" id="IPR050742">
    <property type="entry name" value="Helicase_Restrict-Modif_Enz"/>
</dbReference>
<dbReference type="PROSITE" id="PS51194">
    <property type="entry name" value="HELICASE_CTER"/>
    <property type="match status" value="1"/>
</dbReference>
<dbReference type="GO" id="GO:0004386">
    <property type="term" value="F:helicase activity"/>
    <property type="evidence" value="ECO:0007669"/>
    <property type="project" value="UniProtKB-KW"/>
</dbReference>
<evidence type="ECO:0000259" key="3">
    <source>
        <dbReference type="PROSITE" id="PS51194"/>
    </source>
</evidence>
<evidence type="ECO:0000313" key="4">
    <source>
        <dbReference type="EMBL" id="MBB4616935.1"/>
    </source>
</evidence>
<feature type="domain" description="Helicase ATP-binding" evidence="2">
    <location>
        <begin position="17"/>
        <end position="146"/>
    </location>
</feature>
<sequence>MIELRDYQQALIADIRTQFRSMDRTVLVQLATGGGKTVTSAYMVKTAAERGRRCWWVVHRREIILQASRTFWSMEIPHSLVMGGSIGDRDAMVQVGSVQTLSRRLGKLPAPDLIIFDECHHMGAAQYQQIYEACPRAQIIGLTATPWRLDGRGLGAWFESMVQGPSVADLMERGALCDYRLYAPTTTDVASVAMQGGDFKREDLARVMDKPSIVGDAVQHYQRLAAGKRAIVFAVSIEHSRNIAAQFQAAGIPSAHVDGSMDSGARDAIVADFSSGAIQVLSNADLFGEGFDVPAVEAVILLRPTQSLSLHLQQIGRGLRPAAGKPHAIVLDHAGNAMRHGLPDDDREWSLEDRPKKKRGAKSEVPVKQCPTCFLVHSPAPECPGCGHAYAVQSREIEQVEGELEVVDLDAIRARKRHELKSARTLEQLIELGKQRRYKYPTAWAGHIMRQRQQWRAGA</sequence>
<dbReference type="InterPro" id="IPR001650">
    <property type="entry name" value="Helicase_C-like"/>
</dbReference>
<dbReference type="GO" id="GO:0005829">
    <property type="term" value="C:cytosol"/>
    <property type="evidence" value="ECO:0007669"/>
    <property type="project" value="TreeGrafter"/>
</dbReference>
<dbReference type="PROSITE" id="PS51192">
    <property type="entry name" value="HELICASE_ATP_BIND_1"/>
    <property type="match status" value="1"/>
</dbReference>
<accession>A0A7W7AIP5</accession>
<dbReference type="SMART" id="SM00490">
    <property type="entry name" value="HELICc"/>
    <property type="match status" value="1"/>
</dbReference>
<dbReference type="GO" id="GO:0005524">
    <property type="term" value="F:ATP binding"/>
    <property type="evidence" value="ECO:0007669"/>
    <property type="project" value="InterPro"/>
</dbReference>
<keyword evidence="4" id="KW-0067">ATP-binding</keyword>
<dbReference type="AlphaFoldDB" id="A0A7W7AIP5"/>
<organism evidence="4 5">
    <name type="scientific">Sphingomonas abaci</name>
    <dbReference type="NCBI Taxonomy" id="237611"/>
    <lineage>
        <taxon>Bacteria</taxon>
        <taxon>Pseudomonadati</taxon>
        <taxon>Pseudomonadota</taxon>
        <taxon>Alphaproteobacteria</taxon>
        <taxon>Sphingomonadales</taxon>
        <taxon>Sphingomonadaceae</taxon>
        <taxon>Sphingomonas</taxon>
    </lineage>
</organism>
<dbReference type="InterPro" id="IPR006935">
    <property type="entry name" value="Helicase/UvrB_N"/>
</dbReference>
<dbReference type="PANTHER" id="PTHR47396">
    <property type="entry name" value="TYPE I RESTRICTION ENZYME ECOKI R PROTEIN"/>
    <property type="match status" value="1"/>
</dbReference>
<dbReference type="EMBL" id="JACHNY010000002">
    <property type="protein sequence ID" value="MBB4616935.1"/>
    <property type="molecule type" value="Genomic_DNA"/>
</dbReference>
<feature type="compositionally biased region" description="Basic and acidic residues" evidence="1">
    <location>
        <begin position="341"/>
        <end position="355"/>
    </location>
</feature>
<proteinExistence type="predicted"/>
<gene>
    <name evidence="4" type="ORF">GGQ96_001055</name>
</gene>
<dbReference type="InterPro" id="IPR014001">
    <property type="entry name" value="Helicase_ATP-bd"/>
</dbReference>
<evidence type="ECO:0000259" key="2">
    <source>
        <dbReference type="PROSITE" id="PS51192"/>
    </source>
</evidence>
<evidence type="ECO:0000256" key="1">
    <source>
        <dbReference type="SAM" id="MobiDB-lite"/>
    </source>
</evidence>
<keyword evidence="5" id="KW-1185">Reference proteome</keyword>
<keyword evidence="4" id="KW-0547">Nucleotide-binding</keyword>
<dbReference type="SMART" id="SM00487">
    <property type="entry name" value="DEXDc"/>
    <property type="match status" value="1"/>
</dbReference>
<keyword evidence="4" id="KW-0347">Helicase</keyword>
<dbReference type="Proteomes" id="UP000574769">
    <property type="component" value="Unassembled WGS sequence"/>
</dbReference>
<protein>
    <submittedName>
        <fullName evidence="4">Superfamily II DNA or RNA helicase</fullName>
    </submittedName>
</protein>
<dbReference type="GO" id="GO:0003677">
    <property type="term" value="F:DNA binding"/>
    <property type="evidence" value="ECO:0007669"/>
    <property type="project" value="InterPro"/>
</dbReference>
<dbReference type="Pfam" id="PF00271">
    <property type="entry name" value="Helicase_C"/>
    <property type="match status" value="1"/>
</dbReference>
<dbReference type="PANTHER" id="PTHR47396:SF1">
    <property type="entry name" value="ATP-DEPENDENT HELICASE IRC3-RELATED"/>
    <property type="match status" value="1"/>
</dbReference>
<feature type="domain" description="Helicase C-terminal" evidence="3">
    <location>
        <begin position="216"/>
        <end position="362"/>
    </location>
</feature>
<dbReference type="Pfam" id="PF04851">
    <property type="entry name" value="ResIII"/>
    <property type="match status" value="1"/>
</dbReference>
<feature type="region of interest" description="Disordered" evidence="1">
    <location>
        <begin position="339"/>
        <end position="363"/>
    </location>
</feature>
<dbReference type="Gene3D" id="3.40.50.300">
    <property type="entry name" value="P-loop containing nucleotide triphosphate hydrolases"/>
    <property type="match status" value="2"/>
</dbReference>
<name>A0A7W7AIP5_9SPHN</name>
<dbReference type="SUPFAM" id="SSF52540">
    <property type="entry name" value="P-loop containing nucleoside triphosphate hydrolases"/>
    <property type="match status" value="1"/>
</dbReference>
<keyword evidence="4" id="KW-0378">Hydrolase</keyword>
<evidence type="ECO:0000313" key="5">
    <source>
        <dbReference type="Proteomes" id="UP000574769"/>
    </source>
</evidence>
<reference evidence="4 5" key="1">
    <citation type="submission" date="2020-08" db="EMBL/GenBank/DDBJ databases">
        <title>Genomic Encyclopedia of Type Strains, Phase IV (KMG-IV): sequencing the most valuable type-strain genomes for metagenomic binning, comparative biology and taxonomic classification.</title>
        <authorList>
            <person name="Goeker M."/>
        </authorList>
    </citation>
    <scope>NUCLEOTIDE SEQUENCE [LARGE SCALE GENOMIC DNA]</scope>
    <source>
        <strain evidence="4 5">DSM 15867</strain>
    </source>
</reference>
<dbReference type="InterPro" id="IPR027417">
    <property type="entry name" value="P-loop_NTPase"/>
</dbReference>